<evidence type="ECO:0000256" key="9">
    <source>
        <dbReference type="ARBA" id="ARBA00023033"/>
    </source>
</evidence>
<dbReference type="Pfam" id="PF00067">
    <property type="entry name" value="p450"/>
    <property type="match status" value="1"/>
</dbReference>
<comment type="subcellular location">
    <subcellularLocation>
        <location evidence="1">Membrane</location>
        <topology evidence="1">Single-pass membrane protein</topology>
    </subcellularLocation>
</comment>
<evidence type="ECO:0000256" key="4">
    <source>
        <dbReference type="ARBA" id="ARBA00022692"/>
    </source>
</evidence>
<evidence type="ECO:0000256" key="8">
    <source>
        <dbReference type="ARBA" id="ARBA00023004"/>
    </source>
</evidence>
<keyword evidence="3 11" id="KW-0349">Heme</keyword>
<feature type="binding site" description="axial binding residue" evidence="11">
    <location>
        <position position="457"/>
    </location>
    <ligand>
        <name>heme</name>
        <dbReference type="ChEBI" id="CHEBI:30413"/>
    </ligand>
    <ligandPart>
        <name>Fe</name>
        <dbReference type="ChEBI" id="CHEBI:18248"/>
    </ligandPart>
</feature>
<name>A0A3G2CJW7_9ROSI</name>
<evidence type="ECO:0000256" key="3">
    <source>
        <dbReference type="ARBA" id="ARBA00022617"/>
    </source>
</evidence>
<keyword evidence="5 11" id="KW-0479">Metal-binding</keyword>
<dbReference type="PANTHER" id="PTHR24282">
    <property type="entry name" value="CYTOCHROME P450 FAMILY MEMBER"/>
    <property type="match status" value="1"/>
</dbReference>
<proteinExistence type="evidence at transcript level"/>
<evidence type="ECO:0000256" key="1">
    <source>
        <dbReference type="ARBA" id="ARBA00004167"/>
    </source>
</evidence>
<dbReference type="InterPro" id="IPR002401">
    <property type="entry name" value="Cyt_P450_E_grp-I"/>
</dbReference>
<comment type="cofactor">
    <cofactor evidence="11">
        <name>heme</name>
        <dbReference type="ChEBI" id="CHEBI:30413"/>
    </cofactor>
</comment>
<dbReference type="PROSITE" id="PS00086">
    <property type="entry name" value="CYTOCHROME_P450"/>
    <property type="match status" value="1"/>
</dbReference>
<organism evidence="13">
    <name type="scientific">Croton stellatopilosus</name>
    <dbReference type="NCBI Taxonomy" id="431156"/>
    <lineage>
        <taxon>Eukaryota</taxon>
        <taxon>Viridiplantae</taxon>
        <taxon>Streptophyta</taxon>
        <taxon>Embryophyta</taxon>
        <taxon>Tracheophyta</taxon>
        <taxon>Spermatophyta</taxon>
        <taxon>Magnoliopsida</taxon>
        <taxon>eudicotyledons</taxon>
        <taxon>Gunneridae</taxon>
        <taxon>Pentapetalae</taxon>
        <taxon>rosids</taxon>
        <taxon>fabids</taxon>
        <taxon>Malpighiales</taxon>
        <taxon>Euphorbiaceae</taxon>
        <taxon>Crotonoideae</taxon>
        <taxon>Crotoneae</taxon>
        <taxon>Croton</taxon>
    </lineage>
</organism>
<dbReference type="FunFam" id="1.10.630.10:FF:000029">
    <property type="entry name" value="Cytochrome P450 734A1"/>
    <property type="match status" value="1"/>
</dbReference>
<evidence type="ECO:0000256" key="10">
    <source>
        <dbReference type="ARBA" id="ARBA00023136"/>
    </source>
</evidence>
<reference evidence="13" key="1">
    <citation type="submission" date="2018-01" db="EMBL/GenBank/DDBJ databases">
        <title>Identification of Cytochrome P450 in Croton stellatopilosus Transcriptome.</title>
        <authorList>
            <person name="Sintupachee S."/>
            <person name="De-Eknamkul W."/>
        </authorList>
    </citation>
    <scope>NUCLEOTIDE SEQUENCE</scope>
</reference>
<evidence type="ECO:0000256" key="6">
    <source>
        <dbReference type="ARBA" id="ARBA00022989"/>
    </source>
</evidence>
<comment type="similarity">
    <text evidence="2 12">Belongs to the cytochrome P450 family.</text>
</comment>
<protein>
    <submittedName>
        <fullName evidence="13">Cytochrome p450</fullName>
    </submittedName>
</protein>
<dbReference type="InterPro" id="IPR001128">
    <property type="entry name" value="Cyt_P450"/>
</dbReference>
<keyword evidence="7 12" id="KW-0560">Oxidoreductase</keyword>
<dbReference type="Gene3D" id="1.10.630.10">
    <property type="entry name" value="Cytochrome P450"/>
    <property type="match status" value="1"/>
</dbReference>
<dbReference type="PANTHER" id="PTHR24282:SF211">
    <property type="entry name" value="CYTOCHROME P450-RELATED"/>
    <property type="match status" value="1"/>
</dbReference>
<dbReference type="GO" id="GO:0020037">
    <property type="term" value="F:heme binding"/>
    <property type="evidence" value="ECO:0007669"/>
    <property type="project" value="InterPro"/>
</dbReference>
<dbReference type="InterPro" id="IPR036396">
    <property type="entry name" value="Cyt_P450_sf"/>
</dbReference>
<evidence type="ECO:0000256" key="12">
    <source>
        <dbReference type="RuleBase" id="RU000461"/>
    </source>
</evidence>
<dbReference type="InterPro" id="IPR017972">
    <property type="entry name" value="Cyt_P450_CS"/>
</dbReference>
<dbReference type="PRINTS" id="PR00385">
    <property type="entry name" value="P450"/>
</dbReference>
<dbReference type="GO" id="GO:0016020">
    <property type="term" value="C:membrane"/>
    <property type="evidence" value="ECO:0007669"/>
    <property type="project" value="UniProtKB-SubCell"/>
</dbReference>
<keyword evidence="8 11" id="KW-0408">Iron</keyword>
<evidence type="ECO:0000256" key="2">
    <source>
        <dbReference type="ARBA" id="ARBA00010617"/>
    </source>
</evidence>
<keyword evidence="10" id="KW-0472">Membrane</keyword>
<dbReference type="EMBL" id="MG816179">
    <property type="protein sequence ID" value="AYM55642.1"/>
    <property type="molecule type" value="mRNA"/>
</dbReference>
<sequence>MFLLLLQILISLLLIYLLKLTYSLLWVPLKIQALFKKQGISGPKYRPIVGNSADIRRMYAEAQSQSKSTSSSISHDVVHRVIPYLYYWSRMYGKTFLFWFGSKPRLVISNPDVIKEVLMKTGNGVFERIPHNPQAKLLFGEGLLELDGEKWALHRRIANQAFIMERVKGWVPEILESTMKMVRKWEEIRGERDEFEVEVNKQLHELSADIISRTAFGSSFEEGKRIFSLQEQQTVLFSQAVRNVYIPGFRFLPTKKNIQRRNLDNETRESIRTLIKNNSSTSQNSRNLLSLLMTPYKNNQNGNEEKLTEEEIIDECKTFYFAGKETTANLLTWALVLLAAHQEWQDKARQEVFQICVRDELLGAEHLNNLKIVNLIINEALRLYTPAVSVTRQVTKDVKLGKLDIPAGTQLYFPLTAIHHDTEIWGEDANEFNPSRFNELKRHLASFFPFSIGPRICVGQNLALVEAKIVLATIIRHFSFELSPTYVHAPILFITMMPQYGAQIIFRRI</sequence>
<evidence type="ECO:0000313" key="13">
    <source>
        <dbReference type="EMBL" id="AYM55642.1"/>
    </source>
</evidence>
<evidence type="ECO:0000256" key="7">
    <source>
        <dbReference type="ARBA" id="ARBA00023002"/>
    </source>
</evidence>
<evidence type="ECO:0000256" key="11">
    <source>
        <dbReference type="PIRSR" id="PIRSR602401-1"/>
    </source>
</evidence>
<dbReference type="AlphaFoldDB" id="A0A3G2CJW7"/>
<keyword evidence="9 12" id="KW-0503">Monooxygenase</keyword>
<dbReference type="GO" id="GO:0016705">
    <property type="term" value="F:oxidoreductase activity, acting on paired donors, with incorporation or reduction of molecular oxygen"/>
    <property type="evidence" value="ECO:0007669"/>
    <property type="project" value="InterPro"/>
</dbReference>
<keyword evidence="4" id="KW-0812">Transmembrane</keyword>
<dbReference type="GO" id="GO:0004497">
    <property type="term" value="F:monooxygenase activity"/>
    <property type="evidence" value="ECO:0007669"/>
    <property type="project" value="UniProtKB-KW"/>
</dbReference>
<keyword evidence="6" id="KW-1133">Transmembrane helix</keyword>
<evidence type="ECO:0000256" key="5">
    <source>
        <dbReference type="ARBA" id="ARBA00022723"/>
    </source>
</evidence>
<dbReference type="GO" id="GO:0005506">
    <property type="term" value="F:iron ion binding"/>
    <property type="evidence" value="ECO:0007669"/>
    <property type="project" value="InterPro"/>
</dbReference>
<accession>A0A3G2CJW7</accession>
<gene>
    <name evidence="13" type="primary">CYP721A60</name>
</gene>
<dbReference type="InterPro" id="IPR050665">
    <property type="entry name" value="Cytochrome_P450_Monooxygen"/>
</dbReference>
<dbReference type="SUPFAM" id="SSF48264">
    <property type="entry name" value="Cytochrome P450"/>
    <property type="match status" value="1"/>
</dbReference>
<dbReference type="PRINTS" id="PR00463">
    <property type="entry name" value="EP450I"/>
</dbReference>